<reference evidence="1" key="2">
    <citation type="journal article" date="2015" name="Fish Shellfish Immunol.">
        <title>Early steps in the European eel (Anguilla anguilla)-Vibrio vulnificus interaction in the gills: Role of the RtxA13 toxin.</title>
        <authorList>
            <person name="Callol A."/>
            <person name="Pajuelo D."/>
            <person name="Ebbesson L."/>
            <person name="Teles M."/>
            <person name="MacKenzie S."/>
            <person name="Amaro C."/>
        </authorList>
    </citation>
    <scope>NUCLEOTIDE SEQUENCE</scope>
</reference>
<protein>
    <submittedName>
        <fullName evidence="1">Uncharacterized protein</fullName>
    </submittedName>
</protein>
<dbReference type="EMBL" id="GBXM01107399">
    <property type="protein sequence ID" value="JAH01178.1"/>
    <property type="molecule type" value="Transcribed_RNA"/>
</dbReference>
<name>A0A0E9PBE7_ANGAN</name>
<sequence>MKLFQRAFSCLFFKSRTSVKELSALNVDQVFFSDLISLSVILIWE</sequence>
<dbReference type="AlphaFoldDB" id="A0A0E9PBE7"/>
<organism evidence="1">
    <name type="scientific">Anguilla anguilla</name>
    <name type="common">European freshwater eel</name>
    <name type="synonym">Muraena anguilla</name>
    <dbReference type="NCBI Taxonomy" id="7936"/>
    <lineage>
        <taxon>Eukaryota</taxon>
        <taxon>Metazoa</taxon>
        <taxon>Chordata</taxon>
        <taxon>Craniata</taxon>
        <taxon>Vertebrata</taxon>
        <taxon>Euteleostomi</taxon>
        <taxon>Actinopterygii</taxon>
        <taxon>Neopterygii</taxon>
        <taxon>Teleostei</taxon>
        <taxon>Anguilliformes</taxon>
        <taxon>Anguillidae</taxon>
        <taxon>Anguilla</taxon>
    </lineage>
</organism>
<reference evidence="1" key="1">
    <citation type="submission" date="2014-11" db="EMBL/GenBank/DDBJ databases">
        <authorList>
            <person name="Amaro Gonzalez C."/>
        </authorList>
    </citation>
    <scope>NUCLEOTIDE SEQUENCE</scope>
</reference>
<accession>A0A0E9PBE7</accession>
<proteinExistence type="predicted"/>
<evidence type="ECO:0000313" key="1">
    <source>
        <dbReference type="EMBL" id="JAH01178.1"/>
    </source>
</evidence>